<dbReference type="AlphaFoldDB" id="C1DPY1"/>
<dbReference type="HOGENOM" id="CLU_3148990_0_0_6"/>
<dbReference type="GeneID" id="88188279"/>
<organism evidence="1 2">
    <name type="scientific">Azotobacter vinelandii (strain DJ / ATCC BAA-1303)</name>
    <dbReference type="NCBI Taxonomy" id="322710"/>
    <lineage>
        <taxon>Bacteria</taxon>
        <taxon>Pseudomonadati</taxon>
        <taxon>Pseudomonadota</taxon>
        <taxon>Gammaproteobacteria</taxon>
        <taxon>Pseudomonadales</taxon>
        <taxon>Pseudomonadaceae</taxon>
        <taxon>Azotobacter</taxon>
    </lineage>
</organism>
<dbReference type="Proteomes" id="UP000002424">
    <property type="component" value="Chromosome"/>
</dbReference>
<reference evidence="1 2" key="1">
    <citation type="journal article" date="2009" name="J. Bacteriol.">
        <title>Genome sequence of Azotobacter vinelandii, an obligate aerobe specialized to support diverse anaerobic metabolic processes.</title>
        <authorList>
            <person name="Setubal J.C."/>
            <person name="dos Santos P."/>
            <person name="Goldman B.S."/>
            <person name="Ertesvag H."/>
            <person name="Espin G."/>
            <person name="Rubio L.M."/>
            <person name="Valla S."/>
            <person name="Almeida N.F."/>
            <person name="Balasubramanian D."/>
            <person name="Cromes L."/>
            <person name="Curatti L."/>
            <person name="Du Z."/>
            <person name="Godsy E."/>
            <person name="Goodner B."/>
            <person name="Hellner-Burris K."/>
            <person name="Hernandez J.A."/>
            <person name="Houmiel K."/>
            <person name="Imperial J."/>
            <person name="Kennedy C."/>
            <person name="Larson T.J."/>
            <person name="Latreille P."/>
            <person name="Ligon L.S."/>
            <person name="Lu J."/>
            <person name="Maerk M."/>
            <person name="Miller N.M."/>
            <person name="Norton S."/>
            <person name="O'Carroll I.P."/>
            <person name="Paulsen I."/>
            <person name="Raulfs E.C."/>
            <person name="Roemer R."/>
            <person name="Rosser J."/>
            <person name="Segura D."/>
            <person name="Slater S."/>
            <person name="Stricklin S.L."/>
            <person name="Studholme D.J."/>
            <person name="Sun J."/>
            <person name="Viana C.J."/>
            <person name="Wallin E."/>
            <person name="Wang B."/>
            <person name="Wheeler C."/>
            <person name="Zhu H."/>
            <person name="Dean D.R."/>
            <person name="Dixon R."/>
            <person name="Wood D."/>
        </authorList>
    </citation>
    <scope>NUCLEOTIDE SEQUENCE [LARGE SCALE GENOMIC DNA]</scope>
    <source>
        <strain evidence="2">DJ / ATCC BAA-1303</strain>
    </source>
</reference>
<accession>C1DPY1</accession>
<dbReference type="EMBL" id="CP001157">
    <property type="protein sequence ID" value="ACO79552.1"/>
    <property type="molecule type" value="Genomic_DNA"/>
</dbReference>
<proteinExistence type="predicted"/>
<sequence length="48" mass="5621">MDANKYENSIEQFEVELDTEEIRWEDIADEDLEARISKDQASSAGYYC</sequence>
<evidence type="ECO:0000313" key="1">
    <source>
        <dbReference type="EMBL" id="ACO79552.1"/>
    </source>
</evidence>
<dbReference type="RefSeq" id="WP_012701932.1">
    <property type="nucleotide sequence ID" value="NC_012560.1"/>
</dbReference>
<dbReference type="EnsemblBacteria" id="ACO79552">
    <property type="protein sequence ID" value="ACO79552"/>
    <property type="gene ID" value="Avin_34020"/>
</dbReference>
<gene>
    <name evidence="1" type="ordered locus">Avin_34020</name>
</gene>
<protein>
    <submittedName>
        <fullName evidence="1">Uncharacterized protein</fullName>
    </submittedName>
</protein>
<name>C1DPY1_AZOVD</name>
<dbReference type="KEGG" id="avn:Avin_34020"/>
<evidence type="ECO:0000313" key="2">
    <source>
        <dbReference type="Proteomes" id="UP000002424"/>
    </source>
</evidence>
<keyword evidence="2" id="KW-1185">Reference proteome</keyword>